<dbReference type="RefSeq" id="WP_184665265.1">
    <property type="nucleotide sequence ID" value="NZ_JACHHB010000017.1"/>
</dbReference>
<protein>
    <submittedName>
        <fullName evidence="2">Chromosome segregation ATPase</fullName>
    </submittedName>
</protein>
<evidence type="ECO:0000313" key="3">
    <source>
        <dbReference type="Proteomes" id="UP000551878"/>
    </source>
</evidence>
<accession>A0A840QU19</accession>
<gene>
    <name evidence="2" type="ORF">HNQ41_003087</name>
</gene>
<dbReference type="Proteomes" id="UP000551878">
    <property type="component" value="Unassembled WGS sequence"/>
</dbReference>
<comment type="caution">
    <text evidence="2">The sequence shown here is derived from an EMBL/GenBank/DDBJ whole genome shotgun (WGS) entry which is preliminary data.</text>
</comment>
<dbReference type="AlphaFoldDB" id="A0A840QU19"/>
<dbReference type="Gene3D" id="1.10.287.1490">
    <property type="match status" value="1"/>
</dbReference>
<proteinExistence type="predicted"/>
<feature type="compositionally biased region" description="Basic and acidic residues" evidence="1">
    <location>
        <begin position="158"/>
        <end position="183"/>
    </location>
</feature>
<dbReference type="SUPFAM" id="SSF90257">
    <property type="entry name" value="Myosin rod fragments"/>
    <property type="match status" value="1"/>
</dbReference>
<keyword evidence="3" id="KW-1185">Reference proteome</keyword>
<evidence type="ECO:0000313" key="2">
    <source>
        <dbReference type="EMBL" id="MBB5174864.1"/>
    </source>
</evidence>
<name>A0A840QU19_9BACI</name>
<feature type="region of interest" description="Disordered" evidence="1">
    <location>
        <begin position="158"/>
        <end position="206"/>
    </location>
</feature>
<organism evidence="2 3">
    <name type="scientific">Texcoconibacillus texcoconensis</name>
    <dbReference type="NCBI Taxonomy" id="1095777"/>
    <lineage>
        <taxon>Bacteria</taxon>
        <taxon>Bacillati</taxon>
        <taxon>Bacillota</taxon>
        <taxon>Bacilli</taxon>
        <taxon>Bacillales</taxon>
        <taxon>Bacillaceae</taxon>
        <taxon>Texcoconibacillus</taxon>
    </lineage>
</organism>
<sequence>MSENRLTFRRGTADQLKQKVIYLQAELKKYKQQVEAYQENYHYKQLDQLNEDNQQLQQEIDQSTKEYQQLQQEIDQLTKEYQQLQQKADRLQKRNELLESSFREMHEEKSEVEYHVQNFKEEIDSLREDNELKERTINEKDEQIIKIQEECDQLKEALKEEQTAPIEKREIRTTEESPQKEEEGSGQTDWFIRNLKRQQREDGNER</sequence>
<dbReference type="EMBL" id="JACHHB010000017">
    <property type="protein sequence ID" value="MBB5174864.1"/>
    <property type="molecule type" value="Genomic_DNA"/>
</dbReference>
<evidence type="ECO:0000256" key="1">
    <source>
        <dbReference type="SAM" id="MobiDB-lite"/>
    </source>
</evidence>
<reference evidence="2 3" key="1">
    <citation type="submission" date="2020-08" db="EMBL/GenBank/DDBJ databases">
        <title>Genomic Encyclopedia of Type Strains, Phase IV (KMG-IV): sequencing the most valuable type-strain genomes for metagenomic binning, comparative biology and taxonomic classification.</title>
        <authorList>
            <person name="Goeker M."/>
        </authorList>
    </citation>
    <scope>NUCLEOTIDE SEQUENCE [LARGE SCALE GENOMIC DNA]</scope>
    <source>
        <strain evidence="2 3">DSM 24696</strain>
    </source>
</reference>